<dbReference type="KEGG" id="mut:GVT53_16855"/>
<sequence length="1520" mass="169324">MATESFTAQIVFSCPEVIEPYFQSPHLYLQSAGSTGTDGSAEGIHLRWLLKKDLIKHLPKGNLASTIANYNKADDFVKIYRAPYVASRTTFDLSQAPKVVDNRNAVWLYEANGIKVYLYFRNKNQYSTVRNTIDPLTQPTQFLAGYGSELLELESKSELFFSLEFNVNAGTSPVVETELLSVEENKLTAEKAILVRKTFTGTSQLSNTRMVTENGRSFRFRLINCEITSISLEFYSTLSSNIENGSGWTDLGDFSLSTNDAEVFSRLEPSSDLVNGQWQRYNDDAFVNIQNYKNKWNVTNTNTQSSIKETVQDYITLSDDENNPSAVESFTFSDVLPDGVTNPEDDSFEIANLTLLQQASLDYHVARMLGLGHLDVDTAVQNNDAFVYMAVYETKVTFQGGQYITEDTEHRYITIPTSKSDERLPSPIDLKQPVPGIYPNNGINEEALPLTDNEGYTQDGKARFVSLFVDEQEDLSVDKGFYNSPTEFNLTEITNSVFAGIEYKGVGETEWRKPELPNTDYYQNSVPSGESPHNETLPLPIPDEGVSLYVHRERENGEHIYGSYGINWFSRASESSVQWNLVTNIQPKDTLVPPHNRSALLIREESPLLLTSSNEQQRLENIPGSDKTLIRLTFDYNTREELMTYKVTPENMNGATDPLDTDAIFPDSQEVFADEVEIYFRSKLPLNVTGKALSVQDHSSNEVLSVITTGSYILDSTGETLMPSIPTSQLANFVGGVLVLEESEFIIHEVTEAVEGPVFTVYKKQLSDRLQTGAEPSPNEELQSPVIKGDGMLMAVENLQNVSSWGTPNPHPLKVQIGDNWTVHRELITREGPDDGVLEEIVEKSRGIWDTALIEEDPQPIGFDGNGQPIEEHRGFYKATFSSTQLSNHPQSSGANPVEWYKGTIRVHTQDEPNGNRKALDVIKIENVGTSNNLVVYFVDNGFSSDSAYDAIQIGNVQVNFYPGYRVYLYENATAGITDSTTLPNAGEGTRYTCFGFRSVGNSGAYASRISVPTIMFAQEDVKPLVPELPVGASYATRPDSFGKSTYTLTTQFSHRPHGVQYYRTNDDAILNVLYSPSTVQTVKEGIEQSDMSFLSNRWQNLLGFDYNYPPESYQTDGLFAIYPENEEGYRLPNPDNENLFDVGGGEIPGSIVPGLMADRIQQAINLLFTPLTEIPILYDYINTGQDYNPINKKQVIRDENGALLPPAPPETSDFDIAPMAKIVATNKVQFTDFGLDGTSNNLYFYGVKELGNQMQISDFSPILGPIKLVNTNPPKAPSIKKAVPIIEDVILGIAPQIRIEVNAYPKVENIKRIALYRALSASDALSVRSMEKVAEIALDATGQINDNVWEVSDDFSSLVEVPYADPIYYRIVVSKEIEYADKDDPNTVVTDYVPSIPSKLLVTAIVENGVPLAPQLSYTADTGAGQLDNVVLEWGKTAYNAKYILFKMTNEGQWTKIYEITSNEETISVPLLQTELATDTLLVEDTDGNNIYHHFKVTVENTSNSISQEDEILTVPMNN</sequence>
<reference evidence="1 2" key="1">
    <citation type="submission" date="2020-02" db="EMBL/GenBank/DDBJ databases">
        <title>Complete genome of Muricauda sp. 501str8.</title>
        <authorList>
            <person name="Dong B."/>
            <person name="Zhu S."/>
            <person name="Yang J."/>
            <person name="Chen J."/>
        </authorList>
    </citation>
    <scope>NUCLEOTIDE SEQUENCE [LARGE SCALE GENOMIC DNA]</scope>
    <source>
        <strain evidence="1 2">501str8</strain>
    </source>
</reference>
<proteinExistence type="predicted"/>
<dbReference type="RefSeq" id="WP_166249655.1">
    <property type="nucleotide sequence ID" value="NZ_CP049616.1"/>
</dbReference>
<name>A0A6G7J6M3_9FLAO</name>
<evidence type="ECO:0000313" key="1">
    <source>
        <dbReference type="EMBL" id="QII46279.1"/>
    </source>
</evidence>
<evidence type="ECO:0000313" key="2">
    <source>
        <dbReference type="Proteomes" id="UP000502928"/>
    </source>
</evidence>
<organism evidence="1 2">
    <name type="scientific">Flagellimonas oceani</name>
    <dbReference type="NCBI Taxonomy" id="2698672"/>
    <lineage>
        <taxon>Bacteria</taxon>
        <taxon>Pseudomonadati</taxon>
        <taxon>Bacteroidota</taxon>
        <taxon>Flavobacteriia</taxon>
        <taxon>Flavobacteriales</taxon>
        <taxon>Flavobacteriaceae</taxon>
        <taxon>Flagellimonas</taxon>
    </lineage>
</organism>
<gene>
    <name evidence="1" type="ORF">GVT53_16855</name>
</gene>
<protein>
    <submittedName>
        <fullName evidence="1">Uncharacterized protein</fullName>
    </submittedName>
</protein>
<accession>A0A6G7J6M3</accession>
<dbReference type="Proteomes" id="UP000502928">
    <property type="component" value="Chromosome"/>
</dbReference>
<dbReference type="EMBL" id="CP049616">
    <property type="protein sequence ID" value="QII46279.1"/>
    <property type="molecule type" value="Genomic_DNA"/>
</dbReference>
<keyword evidence="2" id="KW-1185">Reference proteome</keyword>